<sequence length="211" mass="24316">MKPTSTPQTKAKASVPVAAVMVSIIAFVTLAARFVYVFYNGDSDLEGDFFGFKWLSIFLYNFGVEVTTVGLGALFWVSTMYHPKGSHSRFLFRGVSVGVMAVGFFFMGWIFTDTLYFSQVLEVFMAIIISINATFFSVMLLNYLTRDIRNIKELKVRWLSFLVEIRNEHYKPLLKRIMRGDLYSEAMAEELKKDVKKFDERLRDEAENIVE</sequence>
<gene>
    <name evidence="2" type="ORF">B7P33_07220</name>
</gene>
<proteinExistence type="predicted"/>
<feature type="transmembrane region" description="Helical" evidence="1">
    <location>
        <begin position="15"/>
        <end position="38"/>
    </location>
</feature>
<evidence type="ECO:0000313" key="3">
    <source>
        <dbReference type="Proteomes" id="UP000219559"/>
    </source>
</evidence>
<dbReference type="Proteomes" id="UP000219559">
    <property type="component" value="Unassembled WGS sequence"/>
</dbReference>
<comment type="caution">
    <text evidence="2">The sequence shown here is derived from an EMBL/GenBank/DDBJ whole genome shotgun (WGS) entry which is preliminary data.</text>
</comment>
<feature type="transmembrane region" description="Helical" evidence="1">
    <location>
        <begin position="58"/>
        <end position="78"/>
    </location>
</feature>
<evidence type="ECO:0000313" key="2">
    <source>
        <dbReference type="EMBL" id="PCE64940.1"/>
    </source>
</evidence>
<name>A0A2A4GAD6_9FLAO</name>
<dbReference type="OrthoDB" id="9939438at2"/>
<dbReference type="EMBL" id="NBWU01000002">
    <property type="protein sequence ID" value="PCE64940.1"/>
    <property type="molecule type" value="Genomic_DNA"/>
</dbReference>
<keyword evidence="1" id="KW-0472">Membrane</keyword>
<dbReference type="RefSeq" id="WP_097440220.1">
    <property type="nucleotide sequence ID" value="NZ_KZ300476.1"/>
</dbReference>
<dbReference type="AlphaFoldDB" id="A0A2A4GAD6"/>
<evidence type="ECO:0000256" key="1">
    <source>
        <dbReference type="SAM" id="Phobius"/>
    </source>
</evidence>
<keyword evidence="1" id="KW-1133">Transmembrane helix</keyword>
<keyword evidence="1" id="KW-0812">Transmembrane</keyword>
<feature type="transmembrane region" description="Helical" evidence="1">
    <location>
        <begin position="123"/>
        <end position="145"/>
    </location>
</feature>
<feature type="transmembrane region" description="Helical" evidence="1">
    <location>
        <begin position="90"/>
        <end position="111"/>
    </location>
</feature>
<accession>A0A2A4GAD6</accession>
<protein>
    <submittedName>
        <fullName evidence="2">Uncharacterized protein</fullName>
    </submittedName>
</protein>
<keyword evidence="3" id="KW-1185">Reference proteome</keyword>
<reference evidence="2 3" key="1">
    <citation type="submission" date="2017-04" db="EMBL/GenBank/DDBJ databases">
        <title>A new member of the family Flavobacteriaceae isolated from ascidians.</title>
        <authorList>
            <person name="Chen L."/>
        </authorList>
    </citation>
    <scope>NUCLEOTIDE SEQUENCE [LARGE SCALE GENOMIC DNA]</scope>
    <source>
        <strain evidence="2 3">HQA918</strain>
    </source>
</reference>
<organism evidence="2 3">
    <name type="scientific">Sediminicola luteus</name>
    <dbReference type="NCBI Taxonomy" id="319238"/>
    <lineage>
        <taxon>Bacteria</taxon>
        <taxon>Pseudomonadati</taxon>
        <taxon>Bacteroidota</taxon>
        <taxon>Flavobacteriia</taxon>
        <taxon>Flavobacteriales</taxon>
        <taxon>Flavobacteriaceae</taxon>
        <taxon>Sediminicola</taxon>
    </lineage>
</organism>